<dbReference type="GO" id="GO:0016787">
    <property type="term" value="F:hydrolase activity"/>
    <property type="evidence" value="ECO:0007669"/>
    <property type="project" value="InterPro"/>
</dbReference>
<dbReference type="RefSeq" id="WP_014451168.1">
    <property type="nucleotide sequence ID" value="NC_017095.1"/>
</dbReference>
<sequence length="990" mass="117017">MPRVSNKTKSSKNTSSMEIIPLLREFVDTNAPDFENLPAEWKEIDIHSFSNEKSLWEFQVEAIKYAIRALYYYYGIKNGDKYAFWEELRNFSLQDFNMDLENALMISPSDGDIFSILSKFFYSYDEGISFGNFSNRMSFWMATGSGKTLLIVKLIDILATYMERGLIPKRDILFLTYRDDLIEQFKKHFEEYRFNTSKKPYLFELKQFGDVKEKGDFLLLPVFYYRSNNIKDRQGDKTIDFKDYDNNGNWYIILDEAHKGDKESSKSQQYFSILSRNGFLFNFSATFTDIRDILTTVYEFNLRSYIREGYGKVLRIFQENLNIGAKVKKSEDFTSKEKELIILKILLLLAYLKKKAKEIREHTELSVEYHSPLAVFLGNSVNVDDSDVKLIFEKLKQISSIEGFEKYLDNKEVFEKLKQELLSSPVSRPFDENEEDDDNLRLSKEEFLLITPGDVLREVFNAETPGDIEIITSNSDKEFALKLMTSDKPFALIKVGDAKKLADMLIEEFNLKVQERFEKVDYFSNLDEYEHINILIGSRAFYEGWDSNRPNIIAFVNIGTGDEAKKFVLQSIGRGLRIQPTKSGDRRRLETDKRFRRYWNLIKPLETLYIWGTKKDIIGKILENVKIVSDFSGKEITLRKNEKRIGNNKLLIPVARKIEVEFDKHFLERFNPLSAYERDYLDAKSVVENTSDEMLYFMFFYRSKYASVKIQLLREIFNESNKNKFFVIDHSRKTGIGWYYTIQRLVKAIENNYGYKYTTLFSDDDEEHINHYKRILIRLPEDKVQHVREAVDEIYGGKKGREFLSVGESSGIDLLIEFFEEHYYVPVLEALNREVVRNKIADLIKEPSEIEFLNELRSASNKFEVDWWLFSKLVERKDNIYIPYLDKDDQEARFYPDFIFWFKKGNRYLVVFVDPKGTEHVDAERKIDGFEELFTDNGVPKKFHVENYEVKVRLFLYNKERESSKKYSQYWIRSINALVEQVNSEFTNEW</sequence>
<dbReference type="EMBL" id="CP003260">
    <property type="protein sequence ID" value="AFG34703.1"/>
    <property type="molecule type" value="Genomic_DNA"/>
</dbReference>
<dbReference type="PANTHER" id="PTHR47396">
    <property type="entry name" value="TYPE I RESTRICTION ENZYME ECOKI R PROTEIN"/>
    <property type="match status" value="1"/>
</dbReference>
<dbReference type="PATRIC" id="fig|771875.3.peg.579"/>
<dbReference type="InterPro" id="IPR006935">
    <property type="entry name" value="Helicase/UvrB_N"/>
</dbReference>
<dbReference type="GO" id="GO:0005829">
    <property type="term" value="C:cytosol"/>
    <property type="evidence" value="ECO:0007669"/>
    <property type="project" value="TreeGrafter"/>
</dbReference>
<dbReference type="Gene3D" id="3.40.50.300">
    <property type="entry name" value="P-loop containing nucleotide triphosphate hydrolases"/>
    <property type="match status" value="1"/>
</dbReference>
<dbReference type="AlphaFoldDB" id="H9UB10"/>
<accession>H9UB10</accession>
<feature type="domain" description="Helicase/UvrB N-terminal" evidence="1">
    <location>
        <begin position="134"/>
        <end position="288"/>
    </location>
</feature>
<evidence type="ECO:0000313" key="2">
    <source>
        <dbReference type="EMBL" id="AFG34703.1"/>
    </source>
</evidence>
<dbReference type="GO" id="GO:0003677">
    <property type="term" value="F:DNA binding"/>
    <property type="evidence" value="ECO:0007669"/>
    <property type="project" value="InterPro"/>
</dbReference>
<evidence type="ECO:0000259" key="1">
    <source>
        <dbReference type="Pfam" id="PF04851"/>
    </source>
</evidence>
<dbReference type="HOGENOM" id="CLU_013950_0_0_0"/>
<proteinExistence type="predicted"/>
<dbReference type="OrthoDB" id="9804145at2"/>
<evidence type="ECO:0000313" key="3">
    <source>
        <dbReference type="Proteomes" id="UP000007384"/>
    </source>
</evidence>
<dbReference type="InterPro" id="IPR027417">
    <property type="entry name" value="P-loop_NTPase"/>
</dbReference>
<keyword evidence="2" id="KW-0547">Nucleotide-binding</keyword>
<organism evidence="2 3">
    <name type="scientific">Fervidobacterium pennivorans (strain DSM 9078 / Ven5)</name>
    <dbReference type="NCBI Taxonomy" id="771875"/>
    <lineage>
        <taxon>Bacteria</taxon>
        <taxon>Thermotogati</taxon>
        <taxon>Thermotogota</taxon>
        <taxon>Thermotogae</taxon>
        <taxon>Thermotogales</taxon>
        <taxon>Fervidobacteriaceae</taxon>
        <taxon>Fervidobacterium</taxon>
    </lineage>
</organism>
<keyword evidence="2" id="KW-0067">ATP-binding</keyword>
<dbReference type="KEGG" id="fpe:Ferpe_0569"/>
<name>H9UB10_FERPD</name>
<dbReference type="REBASE" id="46327">
    <property type="entry name" value="Fpe9078ORF568P"/>
</dbReference>
<reference evidence="2" key="1">
    <citation type="submission" date="2012-03" db="EMBL/GenBank/DDBJ databases">
        <title>Complete sequence of Fervidobacterium pennivorans DSM 9078.</title>
        <authorList>
            <consortium name="US DOE Joint Genome Institute"/>
            <person name="Lucas S."/>
            <person name="Han J."/>
            <person name="Lapidus A."/>
            <person name="Cheng J.-F."/>
            <person name="Goodwin L."/>
            <person name="Pitluck S."/>
            <person name="Peters L."/>
            <person name="Ovchinnikova G."/>
            <person name="Lu M."/>
            <person name="Detter J.C."/>
            <person name="Han C."/>
            <person name="Tapia R."/>
            <person name="Land M."/>
            <person name="Hauser L."/>
            <person name="Kyrpides N."/>
            <person name="Ivanova N."/>
            <person name="Pagani I."/>
            <person name="Noll K.M."/>
            <person name="Woyke T."/>
        </authorList>
    </citation>
    <scope>NUCLEOTIDE SEQUENCE</scope>
    <source>
        <strain evidence="2">DSM 9078</strain>
    </source>
</reference>
<dbReference type="SUPFAM" id="SSF52540">
    <property type="entry name" value="P-loop containing nucleoside triphosphate hydrolases"/>
    <property type="match status" value="2"/>
</dbReference>
<dbReference type="Proteomes" id="UP000007384">
    <property type="component" value="Chromosome"/>
</dbReference>
<gene>
    <name evidence="2" type="ordered locus">Ferpe_0569</name>
</gene>
<dbReference type="GO" id="GO:0005524">
    <property type="term" value="F:ATP binding"/>
    <property type="evidence" value="ECO:0007669"/>
    <property type="project" value="InterPro"/>
</dbReference>
<keyword evidence="2" id="KW-0347">Helicase</keyword>
<dbReference type="Pfam" id="PF04851">
    <property type="entry name" value="ResIII"/>
    <property type="match status" value="1"/>
</dbReference>
<dbReference type="PANTHER" id="PTHR47396:SF1">
    <property type="entry name" value="ATP-DEPENDENT HELICASE IRC3-RELATED"/>
    <property type="match status" value="1"/>
</dbReference>
<dbReference type="STRING" id="771875.Ferpe_0569"/>
<keyword evidence="3" id="KW-1185">Reference proteome</keyword>
<keyword evidence="2" id="KW-0378">Hydrolase</keyword>
<dbReference type="eggNOG" id="COG1061">
    <property type="taxonomic scope" value="Bacteria"/>
</dbReference>
<dbReference type="GO" id="GO:0004386">
    <property type="term" value="F:helicase activity"/>
    <property type="evidence" value="ECO:0007669"/>
    <property type="project" value="UniProtKB-KW"/>
</dbReference>
<protein>
    <submittedName>
        <fullName evidence="2">Helicase, type I site-specific restriction-modification system restriction subunit</fullName>
    </submittedName>
</protein>
<dbReference type="InterPro" id="IPR050742">
    <property type="entry name" value="Helicase_Restrict-Modif_Enz"/>
</dbReference>